<dbReference type="GO" id="GO:0030216">
    <property type="term" value="P:keratinocyte differentiation"/>
    <property type="evidence" value="ECO:0007669"/>
    <property type="project" value="TreeGrafter"/>
</dbReference>
<dbReference type="GO" id="GO:0004197">
    <property type="term" value="F:cysteine-type endopeptidase activity"/>
    <property type="evidence" value="ECO:0007669"/>
    <property type="project" value="InterPro"/>
</dbReference>
<dbReference type="InterPro" id="IPR015917">
    <property type="entry name" value="Pept_C14A"/>
</dbReference>
<keyword evidence="10" id="KW-0007">Acetylation</keyword>
<comment type="similarity">
    <text evidence="2 15">Belongs to the peptidase C14A family.</text>
</comment>
<dbReference type="GO" id="GO:0030182">
    <property type="term" value="P:neuron differentiation"/>
    <property type="evidence" value="ECO:0007669"/>
    <property type="project" value="TreeGrafter"/>
</dbReference>
<dbReference type="InterPro" id="IPR025214">
    <property type="entry name" value="CENP-U"/>
</dbReference>
<dbReference type="AlphaFoldDB" id="A0AAV1PBW4"/>
<dbReference type="Pfam" id="PF00656">
    <property type="entry name" value="Peptidase_C14"/>
    <property type="match status" value="1"/>
</dbReference>
<dbReference type="InterPro" id="IPR029030">
    <property type="entry name" value="Caspase-like_dom_sf"/>
</dbReference>
<keyword evidence="7" id="KW-0378">Hydrolase</keyword>
<dbReference type="FunFam" id="3.40.50.1460:FF:000001">
    <property type="entry name" value="Caspase-3 preproprotein"/>
    <property type="match status" value="1"/>
</dbReference>
<gene>
    <name evidence="20" type="ORF">FSCOSCO3_A016677</name>
</gene>
<evidence type="ECO:0000256" key="5">
    <source>
        <dbReference type="ARBA" id="ARBA00022670"/>
    </source>
</evidence>
<dbReference type="PROSITE" id="PS01121">
    <property type="entry name" value="CASPASE_HIS"/>
    <property type="match status" value="1"/>
</dbReference>
<feature type="domain" description="Caspase family p20" evidence="19">
    <location>
        <begin position="529"/>
        <end position="651"/>
    </location>
</feature>
<feature type="compositionally biased region" description="Polar residues" evidence="17">
    <location>
        <begin position="147"/>
        <end position="164"/>
    </location>
</feature>
<dbReference type="GO" id="GO:0030218">
    <property type="term" value="P:erythrocyte differentiation"/>
    <property type="evidence" value="ECO:0007669"/>
    <property type="project" value="TreeGrafter"/>
</dbReference>
<evidence type="ECO:0000256" key="10">
    <source>
        <dbReference type="ARBA" id="ARBA00022990"/>
    </source>
</evidence>
<feature type="compositionally biased region" description="Basic and acidic residues" evidence="17">
    <location>
        <begin position="184"/>
        <end position="204"/>
    </location>
</feature>
<dbReference type="PANTHER" id="PTHR10454:SF198">
    <property type="entry name" value="CASPASE-3"/>
    <property type="match status" value="1"/>
</dbReference>
<dbReference type="GO" id="GO:0097194">
    <property type="term" value="P:execution phase of apoptosis"/>
    <property type="evidence" value="ECO:0007669"/>
    <property type="project" value="UniProtKB-ARBA"/>
</dbReference>
<evidence type="ECO:0000256" key="6">
    <source>
        <dbReference type="ARBA" id="ARBA00022703"/>
    </source>
</evidence>
<dbReference type="InterPro" id="IPR033139">
    <property type="entry name" value="Caspase_cys_AS"/>
</dbReference>
<keyword evidence="11" id="KW-0865">Zymogen</keyword>
<dbReference type="EC" id="3.4.22.56" evidence="13"/>
<feature type="compositionally biased region" description="Basic residues" evidence="17">
    <location>
        <begin position="1"/>
        <end position="11"/>
    </location>
</feature>
<feature type="compositionally biased region" description="Low complexity" evidence="17">
    <location>
        <begin position="256"/>
        <end position="274"/>
    </location>
</feature>
<evidence type="ECO:0000256" key="11">
    <source>
        <dbReference type="ARBA" id="ARBA00023145"/>
    </source>
</evidence>
<dbReference type="PROSITE" id="PS50207">
    <property type="entry name" value="CASPASE_P10"/>
    <property type="match status" value="1"/>
</dbReference>
<feature type="compositionally biased region" description="Polar residues" evidence="17">
    <location>
        <begin position="459"/>
        <end position="468"/>
    </location>
</feature>
<evidence type="ECO:0000313" key="21">
    <source>
        <dbReference type="Proteomes" id="UP001314229"/>
    </source>
</evidence>
<name>A0AAV1PBW4_SCOSC</name>
<feature type="domain" description="Caspase family p10" evidence="18">
    <location>
        <begin position="668"/>
        <end position="762"/>
    </location>
</feature>
<dbReference type="PRINTS" id="PR00376">
    <property type="entry name" value="IL1BCENZYME"/>
</dbReference>
<feature type="compositionally biased region" description="Low complexity" evidence="17">
    <location>
        <begin position="208"/>
        <end position="224"/>
    </location>
</feature>
<dbReference type="FunFam" id="3.30.70.1470:FF:000002">
    <property type="entry name" value="Caspase-3"/>
    <property type="match status" value="1"/>
</dbReference>
<dbReference type="EMBL" id="CAWUFR010000134">
    <property type="protein sequence ID" value="CAK6969366.1"/>
    <property type="molecule type" value="Genomic_DNA"/>
</dbReference>
<evidence type="ECO:0000256" key="2">
    <source>
        <dbReference type="ARBA" id="ARBA00010134"/>
    </source>
</evidence>
<keyword evidence="3" id="KW-0963">Cytoplasm</keyword>
<evidence type="ECO:0000256" key="17">
    <source>
        <dbReference type="SAM" id="MobiDB-lite"/>
    </source>
</evidence>
<dbReference type="CDD" id="cd00032">
    <property type="entry name" value="CASc"/>
    <property type="match status" value="1"/>
</dbReference>
<dbReference type="Pfam" id="PF13097">
    <property type="entry name" value="CENP-U"/>
    <property type="match status" value="1"/>
</dbReference>
<evidence type="ECO:0000256" key="16">
    <source>
        <dbReference type="SAM" id="Coils"/>
    </source>
</evidence>
<keyword evidence="6" id="KW-0053">Apoptosis</keyword>
<keyword evidence="4" id="KW-0597">Phosphoprotein</keyword>
<dbReference type="GO" id="GO:0043525">
    <property type="term" value="P:positive regulation of neuron apoptotic process"/>
    <property type="evidence" value="ECO:0007669"/>
    <property type="project" value="TreeGrafter"/>
</dbReference>
<keyword evidence="21" id="KW-1185">Reference proteome</keyword>
<accession>A0AAV1PBW4</accession>
<keyword evidence="16" id="KW-0175">Coiled coil</keyword>
<dbReference type="PANTHER" id="PTHR10454">
    <property type="entry name" value="CASPASE"/>
    <property type="match status" value="1"/>
</dbReference>
<dbReference type="SUPFAM" id="SSF52129">
    <property type="entry name" value="Caspase-like"/>
    <property type="match status" value="1"/>
</dbReference>
<comment type="subcellular location">
    <subcellularLocation>
        <location evidence="1">Cytoplasm</location>
    </subcellularLocation>
</comment>
<dbReference type="GO" id="GO:0031264">
    <property type="term" value="C:death-inducing signaling complex"/>
    <property type="evidence" value="ECO:0007669"/>
    <property type="project" value="TreeGrafter"/>
</dbReference>
<keyword evidence="9" id="KW-0832">Ubl conjugation</keyword>
<dbReference type="SMART" id="SM00115">
    <property type="entry name" value="CASc"/>
    <property type="match status" value="1"/>
</dbReference>
<dbReference type="PROSITE" id="PS50208">
    <property type="entry name" value="CASPASE_P20"/>
    <property type="match status" value="1"/>
</dbReference>
<dbReference type="GO" id="GO:0006508">
    <property type="term" value="P:proteolysis"/>
    <property type="evidence" value="ECO:0007669"/>
    <property type="project" value="UniProtKB-KW"/>
</dbReference>
<sequence>MSAKKGRKKKMLPAAAEDSQKAPSVDQLDSANLSAIERDSFMKGLQSANDGNPLHSTAMEEDLDVLEEGRVNKGTAGKKNITAKQQGAAVKRKQMEPVVESDHENQQQKKRRSTIGRGKARPDKGGATERKKRASEEERGQSEAEGTETQADPSTATQERNPQTPAGVKRQVGGKPAKRRSVKQKPEARPVKNQQMKDKKRKGESGTSSDPQSQDQSDSDAVQQRRNRVLPSDDDDDKVEDTSWKPTPKKGRGTRKSLSGKSNSRKSSSGSASAEAEKTKRVEVKKKRRRGGTQLEEVLDAFMDFCEQYRETVESRAVKESIDSFSNNVKEQLMEKISSHKDLHVLKRENAKVASLTRTKMQRLLDAKHEMMRAKKQVSLLKKEKAELELRLSDLRRSQSFLCDIRELNRQYLNYRQAHPKEKEKYGASSLPALLVEAKQIQGAERQLRAINNRRRPADTSTTVSQQERNMDNAGGAGSNGDQVDARLFSKRPASSSNTEEMDTAPISSSSSKAVSDPYRYRMDYPCLGTCLIINNKNFDSGTGMGTRNGTDVDAASAAKTFTDLGYKVKVLNDLTAGDMKKLMLSVSQEDHSKSASFVCVMLSHGDEGVIYGTDGLEKLEDLTKPFKGDRCRSLVGKPKLFFIQACRGSGLDGGTDLVETDSVAEEQTERIPVEADFMYAYSTAPGYYSWRNCADGSWFMQGLCEMLQQHGKKLELMQIMTRVNRKVALQFESSSNLPGYSGKKQIPCIVSMLTKDVYFPQ</sequence>
<comment type="catalytic activity">
    <reaction evidence="12">
        <text>Strict requirement for an Asp residue at positions P1 and P4. It has a preferred cleavage sequence of Asp-Xaa-Xaa-Asp-|- with a hydrophobic amino-acid residue at P2 and a hydrophilic amino-acid residue at P3, although Val or Ala are also accepted at this position.</text>
        <dbReference type="EC" id="3.4.22.56"/>
    </reaction>
</comment>
<organism evidence="20 21">
    <name type="scientific">Scomber scombrus</name>
    <name type="common">Atlantic mackerel</name>
    <name type="synonym">Scomber vernalis</name>
    <dbReference type="NCBI Taxonomy" id="13677"/>
    <lineage>
        <taxon>Eukaryota</taxon>
        <taxon>Metazoa</taxon>
        <taxon>Chordata</taxon>
        <taxon>Craniata</taxon>
        <taxon>Vertebrata</taxon>
        <taxon>Euteleostomi</taxon>
        <taxon>Actinopterygii</taxon>
        <taxon>Neopterygii</taxon>
        <taxon>Teleostei</taxon>
        <taxon>Neoteleostei</taxon>
        <taxon>Acanthomorphata</taxon>
        <taxon>Pelagiaria</taxon>
        <taxon>Scombriformes</taxon>
        <taxon>Scombridae</taxon>
        <taxon>Scomber</taxon>
    </lineage>
</organism>
<evidence type="ECO:0000259" key="18">
    <source>
        <dbReference type="PROSITE" id="PS50207"/>
    </source>
</evidence>
<dbReference type="InterPro" id="IPR011600">
    <property type="entry name" value="Pept_C14_caspase"/>
</dbReference>
<feature type="compositionally biased region" description="Basic and acidic residues" evidence="17">
    <location>
        <begin position="120"/>
        <end position="142"/>
    </location>
</feature>
<feature type="coiled-coil region" evidence="16">
    <location>
        <begin position="364"/>
        <end position="398"/>
    </location>
</feature>
<keyword evidence="8" id="KW-0788">Thiol protease</keyword>
<evidence type="ECO:0000313" key="20">
    <source>
        <dbReference type="EMBL" id="CAK6969366.1"/>
    </source>
</evidence>
<evidence type="ECO:0000256" key="15">
    <source>
        <dbReference type="RuleBase" id="RU003971"/>
    </source>
</evidence>
<dbReference type="GO" id="GO:0005737">
    <property type="term" value="C:cytoplasm"/>
    <property type="evidence" value="ECO:0007669"/>
    <property type="project" value="UniProtKB-SubCell"/>
</dbReference>
<evidence type="ECO:0000256" key="12">
    <source>
        <dbReference type="ARBA" id="ARBA00036189"/>
    </source>
</evidence>
<dbReference type="InterPro" id="IPR001309">
    <property type="entry name" value="Pept_C14_p20"/>
</dbReference>
<evidence type="ECO:0000259" key="19">
    <source>
        <dbReference type="PROSITE" id="PS50208"/>
    </source>
</evidence>
<dbReference type="InterPro" id="IPR002138">
    <property type="entry name" value="Pept_C14_p10"/>
</dbReference>
<keyword evidence="5" id="KW-0645">Protease</keyword>
<comment type="caution">
    <text evidence="20">The sequence shown here is derived from an EMBL/GenBank/DDBJ whole genome shotgun (WGS) entry which is preliminary data.</text>
</comment>
<evidence type="ECO:0000256" key="8">
    <source>
        <dbReference type="ARBA" id="ARBA00022807"/>
    </source>
</evidence>
<evidence type="ECO:0000256" key="14">
    <source>
        <dbReference type="ARBA" id="ARBA00039708"/>
    </source>
</evidence>
<protein>
    <recommendedName>
        <fullName evidence="14">Caspase-3</fullName>
        <ecNumber evidence="13">3.4.22.56</ecNumber>
    </recommendedName>
</protein>
<dbReference type="Gene3D" id="3.40.50.1460">
    <property type="match status" value="1"/>
</dbReference>
<evidence type="ECO:0000256" key="13">
    <source>
        <dbReference type="ARBA" id="ARBA00038900"/>
    </source>
</evidence>
<reference evidence="20 21" key="1">
    <citation type="submission" date="2024-01" db="EMBL/GenBank/DDBJ databases">
        <authorList>
            <person name="Alioto T."/>
            <person name="Alioto T."/>
            <person name="Gomez Garrido J."/>
        </authorList>
    </citation>
    <scope>NUCLEOTIDE SEQUENCE [LARGE SCALE GENOMIC DNA]</scope>
</reference>
<dbReference type="InterPro" id="IPR002398">
    <property type="entry name" value="Pept_C14"/>
</dbReference>
<dbReference type="Proteomes" id="UP001314229">
    <property type="component" value="Unassembled WGS sequence"/>
</dbReference>
<dbReference type="PROSITE" id="PS01122">
    <property type="entry name" value="CASPASE_CYS"/>
    <property type="match status" value="1"/>
</dbReference>
<evidence type="ECO:0000256" key="1">
    <source>
        <dbReference type="ARBA" id="ARBA00004496"/>
    </source>
</evidence>
<evidence type="ECO:0000256" key="4">
    <source>
        <dbReference type="ARBA" id="ARBA00022553"/>
    </source>
</evidence>
<evidence type="ECO:0000256" key="3">
    <source>
        <dbReference type="ARBA" id="ARBA00022490"/>
    </source>
</evidence>
<evidence type="ECO:0000256" key="9">
    <source>
        <dbReference type="ARBA" id="ARBA00022843"/>
    </source>
</evidence>
<proteinExistence type="inferred from homology"/>
<feature type="region of interest" description="Disordered" evidence="17">
    <location>
        <begin position="448"/>
        <end position="515"/>
    </location>
</feature>
<evidence type="ECO:0000256" key="7">
    <source>
        <dbReference type="ARBA" id="ARBA00022801"/>
    </source>
</evidence>
<dbReference type="GO" id="GO:0051604">
    <property type="term" value="P:protein maturation"/>
    <property type="evidence" value="ECO:0007669"/>
    <property type="project" value="UniProtKB-ARBA"/>
</dbReference>
<feature type="region of interest" description="Disordered" evidence="17">
    <location>
        <begin position="1"/>
        <end position="290"/>
    </location>
</feature>
<dbReference type="InterPro" id="IPR016129">
    <property type="entry name" value="Caspase_his_AS"/>
</dbReference>